<dbReference type="InterPro" id="IPR035965">
    <property type="entry name" value="PAS-like_dom_sf"/>
</dbReference>
<feature type="domain" description="Response regulatory" evidence="9">
    <location>
        <begin position="575"/>
        <end position="700"/>
    </location>
</feature>
<dbReference type="InterPro" id="IPR001789">
    <property type="entry name" value="Sig_transdc_resp-reg_receiver"/>
</dbReference>
<evidence type="ECO:0000256" key="1">
    <source>
        <dbReference type="ARBA" id="ARBA00000085"/>
    </source>
</evidence>
<dbReference type="InterPro" id="IPR036097">
    <property type="entry name" value="HisK_dim/P_sf"/>
</dbReference>
<evidence type="ECO:0000256" key="4">
    <source>
        <dbReference type="ARBA" id="ARBA00023012"/>
    </source>
</evidence>
<dbReference type="Proteomes" id="UP001055153">
    <property type="component" value="Unassembled WGS sequence"/>
</dbReference>
<dbReference type="CDD" id="cd16922">
    <property type="entry name" value="HATPase_EvgS-ArcB-TorS-like"/>
    <property type="match status" value="1"/>
</dbReference>
<dbReference type="InterPro" id="IPR000014">
    <property type="entry name" value="PAS"/>
</dbReference>
<dbReference type="Gene3D" id="1.10.287.130">
    <property type="match status" value="1"/>
</dbReference>
<dbReference type="NCBIfam" id="TIGR00229">
    <property type="entry name" value="sensory_box"/>
    <property type="match status" value="1"/>
</dbReference>
<evidence type="ECO:0000256" key="7">
    <source>
        <dbReference type="SAM" id="Phobius"/>
    </source>
</evidence>
<protein>
    <recommendedName>
        <fullName evidence="2">histidine kinase</fullName>
        <ecNumber evidence="2">2.7.13.3</ecNumber>
    </recommendedName>
</protein>
<proteinExistence type="predicted"/>
<comment type="caution">
    <text evidence="11">The sequence shown here is derived from an EMBL/GenBank/DDBJ whole genome shotgun (WGS) entry which is preliminary data.</text>
</comment>
<dbReference type="PROSITE" id="PS50112">
    <property type="entry name" value="PAS"/>
    <property type="match status" value="1"/>
</dbReference>
<feature type="domain" description="Response regulatory" evidence="9">
    <location>
        <begin position="438"/>
        <end position="552"/>
    </location>
</feature>
<dbReference type="InterPro" id="IPR011006">
    <property type="entry name" value="CheY-like_superfamily"/>
</dbReference>
<feature type="modified residue" description="4-aspartylphosphate" evidence="5">
    <location>
        <position position="488"/>
    </location>
</feature>
<dbReference type="InterPro" id="IPR005467">
    <property type="entry name" value="His_kinase_dom"/>
</dbReference>
<dbReference type="CDD" id="cd00130">
    <property type="entry name" value="PAS"/>
    <property type="match status" value="1"/>
</dbReference>
<keyword evidence="4" id="KW-0902">Two-component regulatory system</keyword>
<reference evidence="11" key="2">
    <citation type="submission" date="2021-08" db="EMBL/GenBank/DDBJ databases">
        <authorList>
            <person name="Tani A."/>
            <person name="Ola A."/>
            <person name="Ogura Y."/>
            <person name="Katsura K."/>
            <person name="Hayashi T."/>
        </authorList>
    </citation>
    <scope>NUCLEOTIDE SEQUENCE</scope>
    <source>
        <strain evidence="11">DSM 17168</strain>
    </source>
</reference>
<evidence type="ECO:0000259" key="8">
    <source>
        <dbReference type="PROSITE" id="PS50109"/>
    </source>
</evidence>
<dbReference type="PANTHER" id="PTHR45339:SF1">
    <property type="entry name" value="HYBRID SIGNAL TRANSDUCTION HISTIDINE KINASE J"/>
    <property type="match status" value="1"/>
</dbReference>
<feature type="modified residue" description="4-aspartylphosphate" evidence="5">
    <location>
        <position position="630"/>
    </location>
</feature>
<feature type="compositionally biased region" description="Low complexity" evidence="6">
    <location>
        <begin position="553"/>
        <end position="569"/>
    </location>
</feature>
<dbReference type="Pfam" id="PF00989">
    <property type="entry name" value="PAS"/>
    <property type="match status" value="1"/>
</dbReference>
<dbReference type="SMART" id="SM00448">
    <property type="entry name" value="REC"/>
    <property type="match status" value="2"/>
</dbReference>
<dbReference type="PRINTS" id="PR00344">
    <property type="entry name" value="BCTRLSENSOR"/>
</dbReference>
<dbReference type="CDD" id="cd17546">
    <property type="entry name" value="REC_hyHK_CKI1_RcsC-like"/>
    <property type="match status" value="1"/>
</dbReference>
<dbReference type="Pfam" id="PF00512">
    <property type="entry name" value="HisKA"/>
    <property type="match status" value="1"/>
</dbReference>
<dbReference type="SUPFAM" id="SSF47384">
    <property type="entry name" value="Homodimeric domain of signal transducing histidine kinase"/>
    <property type="match status" value="1"/>
</dbReference>
<gene>
    <name evidence="11" type="primary">rcsC_18</name>
    <name evidence="11" type="ORF">GMJLKIPL_2195</name>
</gene>
<feature type="region of interest" description="Disordered" evidence="6">
    <location>
        <begin position="552"/>
        <end position="575"/>
    </location>
</feature>
<dbReference type="Gene3D" id="3.40.50.2300">
    <property type="match status" value="2"/>
</dbReference>
<dbReference type="PROSITE" id="PS50110">
    <property type="entry name" value="RESPONSE_REGULATORY"/>
    <property type="match status" value="2"/>
</dbReference>
<keyword evidence="3 5" id="KW-0597">Phosphoprotein</keyword>
<accession>A0ABQ4SCK9</accession>
<dbReference type="SMART" id="SM00388">
    <property type="entry name" value="HisKA"/>
    <property type="match status" value="1"/>
</dbReference>
<evidence type="ECO:0000256" key="2">
    <source>
        <dbReference type="ARBA" id="ARBA00012438"/>
    </source>
</evidence>
<organism evidence="11 12">
    <name type="scientific">Methylobacterium isbiliense</name>
    <dbReference type="NCBI Taxonomy" id="315478"/>
    <lineage>
        <taxon>Bacteria</taxon>
        <taxon>Pseudomonadati</taxon>
        <taxon>Pseudomonadota</taxon>
        <taxon>Alphaproteobacteria</taxon>
        <taxon>Hyphomicrobiales</taxon>
        <taxon>Methylobacteriaceae</taxon>
        <taxon>Methylobacterium</taxon>
    </lineage>
</organism>
<dbReference type="InterPro" id="IPR003661">
    <property type="entry name" value="HisK_dim/P_dom"/>
</dbReference>
<feature type="transmembrane region" description="Helical" evidence="7">
    <location>
        <begin position="25"/>
        <end position="47"/>
    </location>
</feature>
<reference evidence="11" key="1">
    <citation type="journal article" date="2021" name="Front. Microbiol.">
        <title>Comprehensive Comparative Genomics and Phenotyping of Methylobacterium Species.</title>
        <authorList>
            <person name="Alessa O."/>
            <person name="Ogura Y."/>
            <person name="Fujitani Y."/>
            <person name="Takami H."/>
            <person name="Hayashi T."/>
            <person name="Sahin N."/>
            <person name="Tani A."/>
        </authorList>
    </citation>
    <scope>NUCLEOTIDE SEQUENCE</scope>
    <source>
        <strain evidence="11">DSM 17168</strain>
    </source>
</reference>
<keyword evidence="12" id="KW-1185">Reference proteome</keyword>
<evidence type="ECO:0000313" key="11">
    <source>
        <dbReference type="EMBL" id="GJE00274.1"/>
    </source>
</evidence>
<feature type="domain" description="PAS" evidence="10">
    <location>
        <begin position="72"/>
        <end position="126"/>
    </location>
</feature>
<dbReference type="PANTHER" id="PTHR45339">
    <property type="entry name" value="HYBRID SIGNAL TRANSDUCTION HISTIDINE KINASE J"/>
    <property type="match status" value="1"/>
</dbReference>
<evidence type="ECO:0000256" key="3">
    <source>
        <dbReference type="ARBA" id="ARBA00022553"/>
    </source>
</evidence>
<keyword evidence="11" id="KW-0418">Kinase</keyword>
<evidence type="ECO:0000256" key="6">
    <source>
        <dbReference type="SAM" id="MobiDB-lite"/>
    </source>
</evidence>
<dbReference type="Gene3D" id="3.30.450.20">
    <property type="entry name" value="PAS domain"/>
    <property type="match status" value="1"/>
</dbReference>
<dbReference type="InterPro" id="IPR003594">
    <property type="entry name" value="HATPase_dom"/>
</dbReference>
<dbReference type="SUPFAM" id="SSF55874">
    <property type="entry name" value="ATPase domain of HSP90 chaperone/DNA topoisomerase II/histidine kinase"/>
    <property type="match status" value="1"/>
</dbReference>
<dbReference type="GO" id="GO:0016301">
    <property type="term" value="F:kinase activity"/>
    <property type="evidence" value="ECO:0007669"/>
    <property type="project" value="UniProtKB-KW"/>
</dbReference>
<dbReference type="InterPro" id="IPR004358">
    <property type="entry name" value="Sig_transdc_His_kin-like_C"/>
</dbReference>
<name>A0ABQ4SCK9_9HYPH</name>
<dbReference type="CDD" id="cd00082">
    <property type="entry name" value="HisKA"/>
    <property type="match status" value="1"/>
</dbReference>
<dbReference type="Pfam" id="PF02518">
    <property type="entry name" value="HATPase_c"/>
    <property type="match status" value="1"/>
</dbReference>
<keyword evidence="11" id="KW-0808">Transferase</keyword>
<sequence>MAAGEMVLAGFAPVLGTPMRAGFDLGGPALAAALALALLAGAALWHAGRWAALRREREVEHLHDRIWRLAEREERYRSLVEAQIETIVQRDAKGRITFANEGFARLLGESPEALIGSTRQATVVEFGGIETRPDGTRVGDVAVAPAGGGPPRWFAFVEIPVVGRDGGPEVLRAGREITERVEAVRSLDEARSRAEAASVAKSRFLATVSHEFRTPLNGILGMADLALETALSPEQETYLRAVKTSGEALLTLIDGILDFSKIEAGRLDLAAEPFDPAALVESVVELLAPRAQDKGLEIAADLGAGLPLQVIGDGDRVRQILVNLAGNAVKFTEAGGVGVTVEWGEEGLVLAVHDTGPGIPAERLPALFEEFEQGDGSASRRHEGTGLGLAITRRLVDRMGGRIAATSRLGAGSCFRVVLPLPATGGARPAPPALEGRRVLIAAPELFEGPYLARRVARAGAATVAAQTEAAALAALREDGPFDAVLADRALGDEAVRRIAGAARQAEVPRSLVLLSPFDRRDFGSPAAAGFDRYLVKPVRAASLYARLSEATRPAPGRPARPAAGSSRPRPGRPRVLLAEDNAISALLARKALERLEATVTWAPDGAEALRRLEAAALGEAEGFDLALLDIRMPRRDGLDVARSLRALERERRLPPLRLVALTANVLAEDEAAARAAGFDGFLSKPLDLTALPPLLDSVARAA</sequence>
<dbReference type="InterPro" id="IPR036890">
    <property type="entry name" value="HATPase_C_sf"/>
</dbReference>
<feature type="domain" description="Histidine kinase" evidence="8">
    <location>
        <begin position="207"/>
        <end position="423"/>
    </location>
</feature>
<dbReference type="InterPro" id="IPR013767">
    <property type="entry name" value="PAS_fold"/>
</dbReference>
<dbReference type="EMBL" id="BPQQ01000022">
    <property type="protein sequence ID" value="GJE00274.1"/>
    <property type="molecule type" value="Genomic_DNA"/>
</dbReference>
<keyword evidence="7" id="KW-0472">Membrane</keyword>
<keyword evidence="7" id="KW-1133">Transmembrane helix</keyword>
<dbReference type="SMART" id="SM00091">
    <property type="entry name" value="PAS"/>
    <property type="match status" value="1"/>
</dbReference>
<dbReference type="SUPFAM" id="SSF55785">
    <property type="entry name" value="PYP-like sensor domain (PAS domain)"/>
    <property type="match status" value="1"/>
</dbReference>
<dbReference type="SMART" id="SM00387">
    <property type="entry name" value="HATPase_c"/>
    <property type="match status" value="1"/>
</dbReference>
<evidence type="ECO:0000313" key="12">
    <source>
        <dbReference type="Proteomes" id="UP001055153"/>
    </source>
</evidence>
<dbReference type="EC" id="2.7.13.3" evidence="2"/>
<dbReference type="SUPFAM" id="SSF52172">
    <property type="entry name" value="CheY-like"/>
    <property type="match status" value="2"/>
</dbReference>
<dbReference type="Pfam" id="PF00072">
    <property type="entry name" value="Response_reg"/>
    <property type="match status" value="1"/>
</dbReference>
<evidence type="ECO:0000256" key="5">
    <source>
        <dbReference type="PROSITE-ProRule" id="PRU00169"/>
    </source>
</evidence>
<evidence type="ECO:0000259" key="9">
    <source>
        <dbReference type="PROSITE" id="PS50110"/>
    </source>
</evidence>
<dbReference type="Gene3D" id="3.30.565.10">
    <property type="entry name" value="Histidine kinase-like ATPase, C-terminal domain"/>
    <property type="match status" value="1"/>
</dbReference>
<comment type="catalytic activity">
    <reaction evidence="1">
        <text>ATP + protein L-histidine = ADP + protein N-phospho-L-histidine.</text>
        <dbReference type="EC" id="2.7.13.3"/>
    </reaction>
</comment>
<dbReference type="PROSITE" id="PS50109">
    <property type="entry name" value="HIS_KIN"/>
    <property type="match status" value="1"/>
</dbReference>
<keyword evidence="7" id="KW-0812">Transmembrane</keyword>
<evidence type="ECO:0000259" key="10">
    <source>
        <dbReference type="PROSITE" id="PS50112"/>
    </source>
</evidence>